<name>A0A9P3PJV5_LYOSH</name>
<dbReference type="Proteomes" id="UP001063166">
    <property type="component" value="Unassembled WGS sequence"/>
</dbReference>
<gene>
    <name evidence="2" type="ORF">LshimejAT787_0310810</name>
</gene>
<keyword evidence="3" id="KW-1185">Reference proteome</keyword>
<dbReference type="OrthoDB" id="3352450at2759"/>
<sequence length="107" mass="11207">MDHSSDIDSAKVPPDAILRATNEAKKEGVFAGLTSGLAAAIIGQRLLGFNTNKTILSGTLTALLAGYLFTQAFTETHLAQLRQPARPLGPSNPDDSLASSAQQSDIK</sequence>
<evidence type="ECO:0000313" key="3">
    <source>
        <dbReference type="Proteomes" id="UP001063166"/>
    </source>
</evidence>
<proteinExistence type="predicted"/>
<feature type="compositionally biased region" description="Low complexity" evidence="1">
    <location>
        <begin position="94"/>
        <end position="107"/>
    </location>
</feature>
<dbReference type="AlphaFoldDB" id="A0A9P3PJV5"/>
<feature type="region of interest" description="Disordered" evidence="1">
    <location>
        <begin position="82"/>
        <end position="107"/>
    </location>
</feature>
<reference evidence="2" key="1">
    <citation type="submission" date="2022-07" db="EMBL/GenBank/DDBJ databases">
        <title>The genome of Lyophyllum shimeji provides insight into the initial evolution of ectomycorrhizal fungal genome.</title>
        <authorList>
            <person name="Kobayashi Y."/>
            <person name="Shibata T."/>
            <person name="Hirakawa H."/>
            <person name="Shigenobu S."/>
            <person name="Nishiyama T."/>
            <person name="Yamada A."/>
            <person name="Hasebe M."/>
            <person name="Kawaguchi M."/>
        </authorList>
    </citation>
    <scope>NUCLEOTIDE SEQUENCE</scope>
    <source>
        <strain evidence="2">AT787</strain>
    </source>
</reference>
<evidence type="ECO:0000313" key="2">
    <source>
        <dbReference type="EMBL" id="GLB36794.1"/>
    </source>
</evidence>
<comment type="caution">
    <text evidence="2">The sequence shown here is derived from an EMBL/GenBank/DDBJ whole genome shotgun (WGS) entry which is preliminary data.</text>
</comment>
<protein>
    <submittedName>
        <fullName evidence="2">Uncharacterized protein</fullName>
    </submittedName>
</protein>
<accession>A0A9P3PJV5</accession>
<organism evidence="2 3">
    <name type="scientific">Lyophyllum shimeji</name>
    <name type="common">Hon-shimeji</name>
    <name type="synonym">Tricholoma shimeji</name>
    <dbReference type="NCBI Taxonomy" id="47721"/>
    <lineage>
        <taxon>Eukaryota</taxon>
        <taxon>Fungi</taxon>
        <taxon>Dikarya</taxon>
        <taxon>Basidiomycota</taxon>
        <taxon>Agaricomycotina</taxon>
        <taxon>Agaricomycetes</taxon>
        <taxon>Agaricomycetidae</taxon>
        <taxon>Agaricales</taxon>
        <taxon>Tricholomatineae</taxon>
        <taxon>Lyophyllaceae</taxon>
        <taxon>Lyophyllum</taxon>
    </lineage>
</organism>
<evidence type="ECO:0000256" key="1">
    <source>
        <dbReference type="SAM" id="MobiDB-lite"/>
    </source>
</evidence>
<dbReference type="EMBL" id="BRPK01000003">
    <property type="protein sequence ID" value="GLB36794.1"/>
    <property type="molecule type" value="Genomic_DNA"/>
</dbReference>